<feature type="compositionally biased region" description="Low complexity" evidence="1">
    <location>
        <begin position="1657"/>
        <end position="1673"/>
    </location>
</feature>
<name>A0A8S3T339_MYTED</name>
<dbReference type="PANTHER" id="PTHR33053">
    <property type="entry name" value="PROTEIN, PUTATIVE-RELATED"/>
    <property type="match status" value="1"/>
</dbReference>
<feature type="region of interest" description="Disordered" evidence="1">
    <location>
        <begin position="1736"/>
        <end position="1812"/>
    </location>
</feature>
<reference evidence="2" key="1">
    <citation type="submission" date="2021-03" db="EMBL/GenBank/DDBJ databases">
        <authorList>
            <person name="Bekaert M."/>
        </authorList>
    </citation>
    <scope>NUCLEOTIDE SEQUENCE</scope>
</reference>
<evidence type="ECO:0000313" key="3">
    <source>
        <dbReference type="Proteomes" id="UP000683360"/>
    </source>
</evidence>
<dbReference type="SUPFAM" id="SSF56219">
    <property type="entry name" value="DNase I-like"/>
    <property type="match status" value="1"/>
</dbReference>
<gene>
    <name evidence="2" type="ORF">MEDL_40959</name>
</gene>
<comment type="caution">
    <text evidence="2">The sequence shown here is derived from an EMBL/GenBank/DDBJ whole genome shotgun (WGS) entry which is preliminary data.</text>
</comment>
<feature type="region of interest" description="Disordered" evidence="1">
    <location>
        <begin position="1638"/>
        <end position="1715"/>
    </location>
</feature>
<dbReference type="InterPro" id="IPR036691">
    <property type="entry name" value="Endo/exonu/phosph_ase_sf"/>
</dbReference>
<keyword evidence="3" id="KW-1185">Reference proteome</keyword>
<sequence length="1870" mass="214711">MRENLIFTGIPMHDKFEESETTEKVLEKFMTEQLKLCRIAEYDRAHRFGTEYVERYPDGSVKFMTKPIVCRFRNFKEREFVRKAARELRDTHFGISEQFPKEVNDKRKELWPHFQEARRQRKKAFFKRDRLFIDGVEYCPSKKDDDVPRRQYNKQGARPKKLNDPGRRQRRKTKLDDCDVINCDEFIFSFKNRHKITSHRSGGIALGYRKCLDKCIKTFDTECKFVYWFSVDKKVFDLDENIVFGIVYIPPVNTNYTSEEAFNEIDVEFQRFSQNSKYIVLLGDFNSRTANLSDFYDENSDDEFIVQHFTNQFDYTDVHILDNLKIPRERNSSDNVVNGFGRKLLDFCKSNKVFILNGRVGQDVNAKPTSRNNSVIDYIVCTSHFLQFVSNFEIGEFSKLFSDVHSPLSLHIDCQSLIKNNEIENHPVQQNMIGKWKMEKINEYRKNIDTDKVDCVISKLNTYNDKENISKNDMNNLVHEVSDILIDSAKLTFGTNVYAKTMLSNSKKQNNKQWYDKDCNKAKKELRKSQRLYKKYGSNIFKERLRQKTRKRDLVDKLYNLGLSISYDRVMNISTAMGNSICEMFKDDDVVCPAKLRCDVFTTAAVDNIDHNPSSTSAKGSLHGTAISLFQHPSQDNYGTVRAMTSISENVKRDTIKPLPERYSVVPPVVLPKEPTAIPSVDSLLFSECGFFSGAQQLEYRWLNHVRQKIEDDDTDTKNVTWSAFHANLSQTHAVELPPLDISSVLPLFQEEAKSTAMIRHSMTIIKEYTPVHELALFMRPFKSNAILFFHAFNGWDKVSSFSNRGKKTAWDTCLSFDAVNEDSKLLSDKPNINEDCVNEAVLNIERLVVLMFDRTSECLGIDAARRELFTRKGRSIENIPPSSAALHQHIKRASYQAGFCWGQALVKLLETPSPSIWAVKFSTIQIAEQRKRMDLQKERRKKYRRRWMSISRAVNKDLHAASNNANCTTSSDDDEAQGRDFSQNKSVGTCGLGQEFIESSSFPNINMNQDLSDDSDSSVPMNQNEDIINEEWNWDMIDQHIEITDSEDEGEGDSSTILTDLSEWATENLIKQNALDKLLKILIKNGHKNLPSTARTLLQTKRHIDTQVVSDMEYYNFGLEKGLKTNLEKYPCELISQVNRVEISLNIDGLPLFKSSKKALWPVLCGINLKPMKVFAVTLTLGTSKPQSLDFLNEVINELDILLQRGIMLNEKHIDIGLKCIVCDAPAKAMIKGVKLYSGYCGCDRCGQRGVWKGRMTYPEIENLPYRTDLSFRNQTQPEHHRTRSPFCDLPIDMIKSFPIDYMHQACLGVMKRLLLLWMRGKKKETKISFGHIEEISTRLVQLSKFIPKKFARKPRGLDEIDYWKATEYRQFLLYTGKLVLKGVLKKELYEHFLSFSVAMTILVSPVLVENYVEYAKELLVYFVSQAQILYGEEILVYNVHSMVHLADDAKEYGCLDNCAAFSFENHMQHLKKMIRSGKNPLSQIIKRISELENLQSKKVETVIPNICNKKPNNAFVLNNHTCCEVVGEINGGKSILCRVYSRGEAIFNMPCDSRIIGGYRFQKRFSQMKMLDQFCMTFRDVKAESACWWPFNNQSTRARKGEVPDKERWMIYSVRIFASADSFEMAVIKSKLALDTSNVESEDQGETQRDSPVNVQPEQSNSPVSVQPVPVHTKSRTIKRPQKYASIPDADSDEDEPPCSSQKVLKLPVPPMLSPLNRSSLAALSPEMDRQLTLSPSVDMSPLDRNFRTESSFRPLNRSLTGEMTRSSLSQSPSTIRSGSSRSSTAPPPLLTPSPGMVRSSMTPSPVVDWSPHNTNNQFLDNLPGLRMPLTRRVDTIEATQRIILENLAVIRENQKEMKEMVTIGKPT</sequence>
<feature type="compositionally biased region" description="Low complexity" evidence="1">
    <location>
        <begin position="1772"/>
        <end position="1787"/>
    </location>
</feature>
<organism evidence="2 3">
    <name type="scientific">Mytilus edulis</name>
    <name type="common">Blue mussel</name>
    <dbReference type="NCBI Taxonomy" id="6550"/>
    <lineage>
        <taxon>Eukaryota</taxon>
        <taxon>Metazoa</taxon>
        <taxon>Spiralia</taxon>
        <taxon>Lophotrochozoa</taxon>
        <taxon>Mollusca</taxon>
        <taxon>Bivalvia</taxon>
        <taxon>Autobranchia</taxon>
        <taxon>Pteriomorphia</taxon>
        <taxon>Mytilida</taxon>
        <taxon>Mytiloidea</taxon>
        <taxon>Mytilidae</taxon>
        <taxon>Mytilinae</taxon>
        <taxon>Mytilus</taxon>
    </lineage>
</organism>
<protein>
    <submittedName>
        <fullName evidence="2">Uncharacterized protein</fullName>
    </submittedName>
</protein>
<dbReference type="OrthoDB" id="10036512at2759"/>
<feature type="region of interest" description="Disordered" evidence="1">
    <location>
        <begin position="964"/>
        <end position="983"/>
    </location>
</feature>
<dbReference type="Gene3D" id="3.60.10.10">
    <property type="entry name" value="Endonuclease/exonuclease/phosphatase"/>
    <property type="match status" value="1"/>
</dbReference>
<dbReference type="PANTHER" id="PTHR33053:SF24">
    <property type="entry name" value="TRANSPOSASE DOMAIN-CONTAINING PROTEIN"/>
    <property type="match status" value="1"/>
</dbReference>
<evidence type="ECO:0000313" key="2">
    <source>
        <dbReference type="EMBL" id="CAG2228010.1"/>
    </source>
</evidence>
<dbReference type="Gene3D" id="3.30.70.1820">
    <property type="entry name" value="L1 transposable element, RRM domain"/>
    <property type="match status" value="1"/>
</dbReference>
<accession>A0A8S3T339</accession>
<dbReference type="EMBL" id="CAJPWZ010001984">
    <property type="protein sequence ID" value="CAG2228010.1"/>
    <property type="molecule type" value="Genomic_DNA"/>
</dbReference>
<feature type="region of interest" description="Disordered" evidence="1">
    <location>
        <begin position="144"/>
        <end position="171"/>
    </location>
</feature>
<evidence type="ECO:0000256" key="1">
    <source>
        <dbReference type="SAM" id="MobiDB-lite"/>
    </source>
</evidence>
<feature type="compositionally biased region" description="Polar residues" evidence="1">
    <location>
        <begin position="1751"/>
        <end position="1771"/>
    </location>
</feature>
<feature type="compositionally biased region" description="Basic residues" evidence="1">
    <location>
        <begin position="1675"/>
        <end position="1684"/>
    </location>
</feature>
<proteinExistence type="predicted"/>
<dbReference type="Proteomes" id="UP000683360">
    <property type="component" value="Unassembled WGS sequence"/>
</dbReference>